<reference evidence="2" key="1">
    <citation type="submission" date="2016-09" db="EMBL/GenBank/DDBJ databases">
        <authorList>
            <person name="Jeantristanb JTB J.-T."/>
            <person name="Ricardo R."/>
        </authorList>
    </citation>
    <scope>NUCLEOTIDE SEQUENCE [LARGE SCALE GENOMIC DNA]</scope>
</reference>
<evidence type="ECO:0000313" key="2">
    <source>
        <dbReference type="Proteomes" id="UP000198372"/>
    </source>
</evidence>
<dbReference type="EMBL" id="FMSP01000020">
    <property type="protein sequence ID" value="SCV74246.1"/>
    <property type="molecule type" value="Genomic_DNA"/>
</dbReference>
<name>A0A238FT11_9BASI</name>
<organism evidence="1 2">
    <name type="scientific">Microbotryum intermedium</name>
    <dbReference type="NCBI Taxonomy" id="269621"/>
    <lineage>
        <taxon>Eukaryota</taxon>
        <taxon>Fungi</taxon>
        <taxon>Dikarya</taxon>
        <taxon>Basidiomycota</taxon>
        <taxon>Pucciniomycotina</taxon>
        <taxon>Microbotryomycetes</taxon>
        <taxon>Microbotryales</taxon>
        <taxon>Microbotryaceae</taxon>
        <taxon>Microbotryum</taxon>
    </lineage>
</organism>
<accession>A0A238FT11</accession>
<protein>
    <submittedName>
        <fullName evidence="1">BQ2448_6678 protein</fullName>
    </submittedName>
</protein>
<dbReference type="Proteomes" id="UP000198372">
    <property type="component" value="Unassembled WGS sequence"/>
</dbReference>
<sequence>MSPAALVIAPATFSRQPFQAIDSTCVLINILIRQPYWILRYYLRLALGAQSMRQLPRILTNCDLRFKVSSKVEFPSKPFPRCRAFWVPPASDAWINFWKVPTLMTTSSRFGDALPM</sequence>
<evidence type="ECO:0000313" key="1">
    <source>
        <dbReference type="EMBL" id="SCV74246.1"/>
    </source>
</evidence>
<dbReference type="AlphaFoldDB" id="A0A238FT11"/>
<proteinExistence type="predicted"/>
<dbReference type="OrthoDB" id="2152029at2759"/>
<keyword evidence="2" id="KW-1185">Reference proteome</keyword>
<gene>
    <name evidence="1" type="ORF">BQ2448_6678</name>
</gene>